<dbReference type="EMBL" id="NGLE01000003">
    <property type="protein sequence ID" value="OTO08043.1"/>
    <property type="molecule type" value="Genomic_DNA"/>
</dbReference>
<dbReference type="EMBL" id="NGLE02000001">
    <property type="protein sequence ID" value="MEI5993574.1"/>
    <property type="molecule type" value="Genomic_DNA"/>
</dbReference>
<reference evidence="2 4" key="2">
    <citation type="submission" date="2018-07" db="EMBL/GenBank/DDBJ databases">
        <title>The Genome Sequence of Enterococcus sp. DIV0659b.</title>
        <authorList>
            <consortium name="The Broad Institute Genomics Platform"/>
            <consortium name="The Broad Institute Genomic Center for Infectious Diseases"/>
            <person name="Earl A."/>
            <person name="Manson A."/>
            <person name="Schwartman J."/>
            <person name="Gilmore M."/>
            <person name="Abouelleil A."/>
            <person name="Cao P."/>
            <person name="Chapman S."/>
            <person name="Cusick C."/>
            <person name="Shea T."/>
            <person name="Young S."/>
            <person name="Neafsey D."/>
            <person name="Nusbaum C."/>
            <person name="Birren B."/>
        </authorList>
    </citation>
    <scope>NUCLEOTIDE SEQUENCE [LARGE SCALE GENOMIC DNA]</scope>
    <source>
        <strain evidence="2 4">4G2_DIV0659</strain>
    </source>
</reference>
<reference evidence="3" key="1">
    <citation type="submission" date="2017-05" db="EMBL/GenBank/DDBJ databases">
        <title>The Genome Sequence of Enterococcus sp. 4G2_DIV0659.</title>
        <authorList>
            <consortium name="The Broad Institute Genomics Platform"/>
            <consortium name="The Broad Institute Genomic Center for Infectious Diseases"/>
            <person name="Earl A."/>
            <person name="Manson A."/>
            <person name="Schwartman J."/>
            <person name="Gilmore M."/>
            <person name="Abouelleil A."/>
            <person name="Cao P."/>
            <person name="Chapman S."/>
            <person name="Cusick C."/>
            <person name="Shea T."/>
            <person name="Young S."/>
            <person name="Neafsey D."/>
            <person name="Nusbaum C."/>
            <person name="Birren B."/>
        </authorList>
    </citation>
    <scope>NUCLEOTIDE SEQUENCE [LARGE SCALE GENOMIC DNA]</scope>
    <source>
        <strain evidence="3">4G2_DIV0659</strain>
    </source>
</reference>
<evidence type="ECO:0000313" key="3">
    <source>
        <dbReference type="EMBL" id="OTO08043.1"/>
    </source>
</evidence>
<organism evidence="3">
    <name type="scientific">Candidatus Enterococcus mansonii</name>
    <dbReference type="NCBI Taxonomy" id="1834181"/>
    <lineage>
        <taxon>Bacteria</taxon>
        <taxon>Bacillati</taxon>
        <taxon>Bacillota</taxon>
        <taxon>Bacilli</taxon>
        <taxon>Lactobacillales</taxon>
        <taxon>Enterococcaceae</taxon>
        <taxon>Enterococcus</taxon>
    </lineage>
</organism>
<protein>
    <recommendedName>
        <fullName evidence="1">DUF1722 domain-containing protein</fullName>
    </recommendedName>
</protein>
<feature type="domain" description="DUF1722" evidence="1">
    <location>
        <begin position="22"/>
        <end position="129"/>
    </location>
</feature>
<dbReference type="STRING" id="1834181.A5880_002313"/>
<sequence length="139" mass="16641">MTKGGIILTVIVQRQQEWAELKYLILSKSQQDYRAIRKLFADNQWTPEKEEAFRFHINHALAEPVEKGNQRNAYQHVWGYFKKKATEAEREKYQLLLETFSVEQDKLLPFLKELTQKYQEQYLLQSKLLFDEEVSEKKG</sequence>
<name>A0A242CCR6_9ENTE</name>
<dbReference type="Proteomes" id="UP000195139">
    <property type="component" value="Unassembled WGS sequence"/>
</dbReference>
<dbReference type="Pfam" id="PF08349">
    <property type="entry name" value="DUF1722"/>
    <property type="match status" value="1"/>
</dbReference>
<proteinExistence type="predicted"/>
<evidence type="ECO:0000313" key="4">
    <source>
        <dbReference type="Proteomes" id="UP000195139"/>
    </source>
</evidence>
<evidence type="ECO:0000313" key="2">
    <source>
        <dbReference type="EMBL" id="MEI5993574.1"/>
    </source>
</evidence>
<evidence type="ECO:0000259" key="1">
    <source>
        <dbReference type="Pfam" id="PF08349"/>
    </source>
</evidence>
<gene>
    <name evidence="2" type="ORF">A5880_001121</name>
    <name evidence="3" type="ORF">A5880_002313</name>
</gene>
<dbReference type="InterPro" id="IPR013560">
    <property type="entry name" value="DUF1722"/>
</dbReference>
<comment type="caution">
    <text evidence="3">The sequence shown here is derived from an EMBL/GenBank/DDBJ whole genome shotgun (WGS) entry which is preliminary data.</text>
</comment>
<keyword evidence="4" id="KW-1185">Reference proteome</keyword>
<dbReference type="AlphaFoldDB" id="A0A242CCR6"/>
<accession>A0A242CCR6</accession>